<name>A0A085NJ58_9BILA</name>
<reference evidence="1" key="1">
    <citation type="journal article" date="2014" name="Nat. Genet.">
        <title>Genome and transcriptome of the porcine whipworm Trichuris suis.</title>
        <authorList>
            <person name="Jex A.R."/>
            <person name="Nejsum P."/>
            <person name="Schwarz E.M."/>
            <person name="Hu L."/>
            <person name="Young N.D."/>
            <person name="Hall R.S."/>
            <person name="Korhonen P.K."/>
            <person name="Liao S."/>
            <person name="Thamsborg S."/>
            <person name="Xia J."/>
            <person name="Xu P."/>
            <person name="Wang S."/>
            <person name="Scheerlinck J.P."/>
            <person name="Hofmann A."/>
            <person name="Sternberg P.W."/>
            <person name="Wang J."/>
            <person name="Gasser R.B."/>
        </authorList>
    </citation>
    <scope>NUCLEOTIDE SEQUENCE [LARGE SCALE GENOMIC DNA]</scope>
    <source>
        <strain evidence="1">DCEP-RM93F</strain>
    </source>
</reference>
<organism evidence="1">
    <name type="scientific">Trichuris suis</name>
    <name type="common">pig whipworm</name>
    <dbReference type="NCBI Taxonomy" id="68888"/>
    <lineage>
        <taxon>Eukaryota</taxon>
        <taxon>Metazoa</taxon>
        <taxon>Ecdysozoa</taxon>
        <taxon>Nematoda</taxon>
        <taxon>Enoplea</taxon>
        <taxon>Dorylaimia</taxon>
        <taxon>Trichinellida</taxon>
        <taxon>Trichuridae</taxon>
        <taxon>Trichuris</taxon>
    </lineage>
</organism>
<proteinExistence type="predicted"/>
<accession>A0A085NJ58</accession>
<dbReference type="AlphaFoldDB" id="A0A085NJ58"/>
<feature type="non-terminal residue" evidence="1">
    <location>
        <position position="1"/>
    </location>
</feature>
<dbReference type="Proteomes" id="UP000030758">
    <property type="component" value="Unassembled WGS sequence"/>
</dbReference>
<evidence type="ECO:0000313" key="1">
    <source>
        <dbReference type="EMBL" id="KFD69504.1"/>
    </source>
</evidence>
<gene>
    <name evidence="1" type="ORF">M514_18376</name>
</gene>
<protein>
    <submittedName>
        <fullName evidence="1">Uncharacterized protein</fullName>
    </submittedName>
</protein>
<dbReference type="EMBL" id="KL367495">
    <property type="protein sequence ID" value="KFD69504.1"/>
    <property type="molecule type" value="Genomic_DNA"/>
</dbReference>
<sequence>VHQYRSFSNNRYTRSPPTEVALSNARFEHVRVDTVGPLSDCFPKMSGNCHQRRTVFPRVATGGNFDRLVRTFLRTDCWVCMLARITTDRSLRLATCAIKWRCRALPSPFEISYSVKKSLCEQSIPVVASFDGMTQSVHQYRSFSNNRYTRSPPTEVALSNARFEHVRVDTVGPLSDCFPKMSGNCHQRRTVFPRVATGGNFDRLVRTFLRTDCWVCMLARITTDR</sequence>